<dbReference type="SUPFAM" id="SSF56801">
    <property type="entry name" value="Acetyl-CoA synthetase-like"/>
    <property type="match status" value="1"/>
</dbReference>
<evidence type="ECO:0000256" key="1">
    <source>
        <dbReference type="SAM" id="MobiDB-lite"/>
    </source>
</evidence>
<comment type="caution">
    <text evidence="3">The sequence shown here is derived from an EMBL/GenBank/DDBJ whole genome shotgun (WGS) entry which is preliminary data.</text>
</comment>
<evidence type="ECO:0000259" key="2">
    <source>
        <dbReference type="Pfam" id="PF00501"/>
    </source>
</evidence>
<accession>A0A179S1N9</accession>
<evidence type="ECO:0000313" key="3">
    <source>
        <dbReference type="EMBL" id="OAS17768.1"/>
    </source>
</evidence>
<dbReference type="OrthoDB" id="7842397at2"/>
<feature type="compositionally biased region" description="Low complexity" evidence="1">
    <location>
        <begin position="14"/>
        <end position="28"/>
    </location>
</feature>
<dbReference type="Gene3D" id="3.40.50.980">
    <property type="match status" value="1"/>
</dbReference>
<gene>
    <name evidence="3" type="ORF">A5481_27250</name>
</gene>
<dbReference type="EMBL" id="LWHQ01000065">
    <property type="protein sequence ID" value="OAS17768.1"/>
    <property type="molecule type" value="Genomic_DNA"/>
</dbReference>
<sequence length="474" mass="49119">MAAQATVRRDDAPSLRAPAPAGPGAVARVSGTITDPGTIIPPATAMGLGALLAAVADRHPGRIAFVDQASKPAWCGRPAIAWTFAAAREIVARLAEGLSLLRLPPRSPVGLCMAGMAEAHLALLAIEQAGHVPCLLPVTWDEDRLLQAVEAAQILAVPTQGVLGTERPAETLCRVAMRYFPLRFVAAFGPHVPDGVLSLDQVVLDHRGDAGALGTGPAAGLVTFALPGGQAGPAGPLPEPEGAPVPMRREAEALTAAAAGCLVPLRAEPGERILSLLPPSDLKGLATGLTAALLAGATLECHPVFEASALSAALDQPVPTHLIAPAWMEAGFSRTSVPGRLRTLVYVHRAPCRLSTRLPGRTGVVDAVAFDETALLCGRRDAQDVSLVLAAPERAAPAPERAASAPERAAPAPERSGLIQIRRDPDGRLSFRGPACEARMLRRGITVDENPDGWTTTRFRASLFAGVATAITEA</sequence>
<reference evidence="3 4" key="1">
    <citation type="submission" date="2016-04" db="EMBL/GenBank/DDBJ databases">
        <authorList>
            <person name="Evans L.H."/>
            <person name="Alamgir A."/>
            <person name="Owens N."/>
            <person name="Weber N.D."/>
            <person name="Virtaneva K."/>
            <person name="Barbian K."/>
            <person name="Babar A."/>
            <person name="Rosenke K."/>
        </authorList>
    </citation>
    <scope>NUCLEOTIDE SEQUENCE [LARGE SCALE GENOMIC DNA]</scope>
    <source>
        <strain evidence="3 4">PMB02</strain>
    </source>
</reference>
<feature type="region of interest" description="Disordered" evidence="1">
    <location>
        <begin position="1"/>
        <end position="28"/>
    </location>
</feature>
<organism evidence="3 4">
    <name type="scientific">Methylobacterium platani</name>
    <dbReference type="NCBI Taxonomy" id="427683"/>
    <lineage>
        <taxon>Bacteria</taxon>
        <taxon>Pseudomonadati</taxon>
        <taxon>Pseudomonadota</taxon>
        <taxon>Alphaproteobacteria</taxon>
        <taxon>Hyphomicrobiales</taxon>
        <taxon>Methylobacteriaceae</taxon>
        <taxon>Methylobacterium</taxon>
    </lineage>
</organism>
<protein>
    <submittedName>
        <fullName evidence="3">Acyl-CoA synthetase</fullName>
    </submittedName>
</protein>
<dbReference type="AlphaFoldDB" id="A0A179S1N9"/>
<dbReference type="Pfam" id="PF00501">
    <property type="entry name" value="AMP-binding"/>
    <property type="match status" value="1"/>
</dbReference>
<dbReference type="STRING" id="427683.A5481_27250"/>
<dbReference type="Gene3D" id="3.40.50.12780">
    <property type="entry name" value="N-terminal domain of ligase-like"/>
    <property type="match status" value="1"/>
</dbReference>
<dbReference type="Proteomes" id="UP000078316">
    <property type="component" value="Unassembled WGS sequence"/>
</dbReference>
<proteinExistence type="predicted"/>
<feature type="domain" description="AMP-dependent synthetase/ligase" evidence="2">
    <location>
        <begin position="54"/>
        <end position="158"/>
    </location>
</feature>
<name>A0A179S1N9_9HYPH</name>
<dbReference type="InterPro" id="IPR042099">
    <property type="entry name" value="ANL_N_sf"/>
</dbReference>
<dbReference type="InterPro" id="IPR000873">
    <property type="entry name" value="AMP-dep_synth/lig_dom"/>
</dbReference>
<evidence type="ECO:0000313" key="4">
    <source>
        <dbReference type="Proteomes" id="UP000078316"/>
    </source>
</evidence>